<feature type="domain" description="HTH asnC-type" evidence="4">
    <location>
        <begin position="13"/>
        <end position="72"/>
    </location>
</feature>
<evidence type="ECO:0000256" key="3">
    <source>
        <dbReference type="ARBA" id="ARBA00023163"/>
    </source>
</evidence>
<dbReference type="Gene3D" id="3.30.70.920">
    <property type="match status" value="1"/>
</dbReference>
<evidence type="ECO:0000313" key="6">
    <source>
        <dbReference type="Proteomes" id="UP000186168"/>
    </source>
</evidence>
<dbReference type="EMBL" id="ASQP01000208">
    <property type="protein sequence ID" value="OMI38749.1"/>
    <property type="molecule type" value="Genomic_DNA"/>
</dbReference>
<keyword evidence="6" id="KW-1185">Reference proteome</keyword>
<evidence type="ECO:0000313" key="5">
    <source>
        <dbReference type="EMBL" id="OMI38749.1"/>
    </source>
</evidence>
<dbReference type="SMART" id="SM00344">
    <property type="entry name" value="HTH_ASNC"/>
    <property type="match status" value="2"/>
</dbReference>
<dbReference type="PANTHER" id="PTHR30154">
    <property type="entry name" value="LEUCINE-RESPONSIVE REGULATORY PROTEIN"/>
    <property type="match status" value="1"/>
</dbReference>
<dbReference type="PRINTS" id="PR00033">
    <property type="entry name" value="HTHASNC"/>
</dbReference>
<dbReference type="SUPFAM" id="SSF46785">
    <property type="entry name" value="Winged helix' DNA-binding domain"/>
    <property type="match status" value="2"/>
</dbReference>
<dbReference type="InterPro" id="IPR036388">
    <property type="entry name" value="WH-like_DNA-bd_sf"/>
</dbReference>
<dbReference type="InterPro" id="IPR019887">
    <property type="entry name" value="Tscrpt_reg_AsnC/Lrp_C"/>
</dbReference>
<keyword evidence="3" id="KW-0804">Transcription</keyword>
<keyword evidence="1" id="KW-0805">Transcription regulation</keyword>
<dbReference type="GO" id="GO:0005829">
    <property type="term" value="C:cytosol"/>
    <property type="evidence" value="ECO:0007669"/>
    <property type="project" value="TreeGrafter"/>
</dbReference>
<evidence type="ECO:0000256" key="2">
    <source>
        <dbReference type="ARBA" id="ARBA00023125"/>
    </source>
</evidence>
<dbReference type="Gene3D" id="1.10.10.10">
    <property type="entry name" value="Winged helix-like DNA-binding domain superfamily/Winged helix DNA-binding domain"/>
    <property type="match status" value="2"/>
</dbReference>
<dbReference type="PANTHER" id="PTHR30154:SF34">
    <property type="entry name" value="TRANSCRIPTIONAL REGULATOR AZLB"/>
    <property type="match status" value="1"/>
</dbReference>
<dbReference type="Pfam" id="PF13404">
    <property type="entry name" value="HTH_AsnC-type"/>
    <property type="match status" value="2"/>
</dbReference>
<dbReference type="GO" id="GO:0043200">
    <property type="term" value="P:response to amino acid"/>
    <property type="evidence" value="ECO:0007669"/>
    <property type="project" value="TreeGrafter"/>
</dbReference>
<dbReference type="SUPFAM" id="SSF54909">
    <property type="entry name" value="Dimeric alpha+beta barrel"/>
    <property type="match status" value="2"/>
</dbReference>
<dbReference type="GO" id="GO:0043565">
    <property type="term" value="F:sequence-specific DNA binding"/>
    <property type="evidence" value="ECO:0007669"/>
    <property type="project" value="InterPro"/>
</dbReference>
<dbReference type="AlphaFoldDB" id="A0A1R1SL47"/>
<comment type="caution">
    <text evidence="5">The sequence shown here is derived from an EMBL/GenBank/DDBJ whole genome shotgun (WGS) entry which is preliminary data.</text>
</comment>
<protein>
    <submittedName>
        <fullName evidence="5">AsnC family transcriptional regulator</fullName>
    </submittedName>
</protein>
<keyword evidence="2" id="KW-0238">DNA-binding</keyword>
<dbReference type="Proteomes" id="UP000186168">
    <property type="component" value="Unassembled WGS sequence"/>
</dbReference>
<name>A0A1R1SL47_9ACTN</name>
<feature type="domain" description="HTH asnC-type" evidence="4">
    <location>
        <begin position="185"/>
        <end position="245"/>
    </location>
</feature>
<dbReference type="PROSITE" id="PS50956">
    <property type="entry name" value="HTH_ASNC_2"/>
    <property type="match status" value="2"/>
</dbReference>
<evidence type="ECO:0000259" key="4">
    <source>
        <dbReference type="PROSITE" id="PS50956"/>
    </source>
</evidence>
<gene>
    <name evidence="5" type="ORF">SPAR_14476</name>
</gene>
<dbReference type="InterPro" id="IPR000485">
    <property type="entry name" value="AsnC-type_HTH_dom"/>
</dbReference>
<evidence type="ECO:0000256" key="1">
    <source>
        <dbReference type="ARBA" id="ARBA00023015"/>
    </source>
</evidence>
<dbReference type="GeneID" id="96743675"/>
<proteinExistence type="predicted"/>
<dbReference type="Pfam" id="PF01037">
    <property type="entry name" value="AsnC_trans_reg"/>
    <property type="match status" value="1"/>
</dbReference>
<dbReference type="RefSeq" id="WP_065961852.1">
    <property type="nucleotide sequence ID" value="NZ_ASQP01000208.1"/>
</dbReference>
<sequence>MYSDTRVTHEAHDDLDRQLVQALQLDGRAPFSRIADVLGVSDQTVARRYTRLRTAGTIRVLGLTDPVALGEVVWLVRVQCAPDAAVSVAEALARRPDTSWVSLLSGGTEIAAITRAASGEDSDALLLRKLPRTPRVVGVAAHCMLHEYFGGPEGLVSKSGMLTPRQIERLTHPVSPRPPGPPVALDEGDRRLLGVLARDGRAGLAELVAATGWSQSTVRRRLAELRSDGTLYFDVDYHPRLFGHGSTAVLWLSVPPAELAAAGEAVAAHPEVAFACATTGPHNLLAIVVCRDVRGLYDYLTTRVAALPGVRGMETSPTIRRIKGPGPLLLSPRGPARRGP</sequence>
<reference evidence="5 6" key="1">
    <citation type="submission" date="2013-05" db="EMBL/GenBank/DDBJ databases">
        <title>Genome sequence of Streptomyces sparsogenes DSM 40356.</title>
        <authorList>
            <person name="Coyne S."/>
            <person name="Seebeck F.P."/>
        </authorList>
    </citation>
    <scope>NUCLEOTIDE SEQUENCE [LARGE SCALE GENOMIC DNA]</scope>
    <source>
        <strain evidence="5 6">DSM 40356</strain>
    </source>
</reference>
<dbReference type="InterPro" id="IPR036390">
    <property type="entry name" value="WH_DNA-bd_sf"/>
</dbReference>
<dbReference type="InterPro" id="IPR011008">
    <property type="entry name" value="Dimeric_a/b-barrel"/>
</dbReference>
<dbReference type="STRING" id="67365.GCA_001704635_06118"/>
<accession>A0A1R1SL47</accession>
<organism evidence="5 6">
    <name type="scientific">Streptomyces sparsogenes DSM 40356</name>
    <dbReference type="NCBI Taxonomy" id="1331668"/>
    <lineage>
        <taxon>Bacteria</taxon>
        <taxon>Bacillati</taxon>
        <taxon>Actinomycetota</taxon>
        <taxon>Actinomycetes</taxon>
        <taxon>Kitasatosporales</taxon>
        <taxon>Streptomycetaceae</taxon>
        <taxon>Streptomyces</taxon>
    </lineage>
</organism>
<dbReference type="InterPro" id="IPR019888">
    <property type="entry name" value="Tscrpt_reg_AsnC-like"/>
</dbReference>